<dbReference type="NCBIfam" id="TIGR03980">
    <property type="entry name" value="prismane_assoc"/>
    <property type="match status" value="1"/>
</dbReference>
<evidence type="ECO:0000259" key="1">
    <source>
        <dbReference type="Pfam" id="PF08984"/>
    </source>
</evidence>
<reference evidence="2" key="1">
    <citation type="submission" date="2020-10" db="EMBL/GenBank/DDBJ databases">
        <authorList>
            <person name="Gilroy R."/>
        </authorList>
    </citation>
    <scope>NUCLEOTIDE SEQUENCE</scope>
    <source>
        <strain evidence="2">9366</strain>
    </source>
</reference>
<feature type="domain" description="DUF1858" evidence="1">
    <location>
        <begin position="3"/>
        <end position="58"/>
    </location>
</feature>
<dbReference type="Gene3D" id="1.10.3910.10">
    <property type="entry name" value="SP0561-like"/>
    <property type="match status" value="1"/>
</dbReference>
<accession>A0A9D1MM52</accession>
<organism evidence="2 3">
    <name type="scientific">Candidatus Caccalectryoclostridium excrementigallinarum</name>
    <dbReference type="NCBI Taxonomy" id="2840710"/>
    <lineage>
        <taxon>Bacteria</taxon>
        <taxon>Bacillati</taxon>
        <taxon>Bacillota</taxon>
        <taxon>Clostridia</taxon>
        <taxon>Christensenellales</taxon>
        <taxon>Christensenellaceae</taxon>
        <taxon>Christensenellaceae incertae sedis</taxon>
        <taxon>Candidatus Caccalectryoclostridium</taxon>
    </lineage>
</organism>
<name>A0A9D1MM52_9FIRM</name>
<dbReference type="EMBL" id="DVNJ01000017">
    <property type="protein sequence ID" value="HIU62769.1"/>
    <property type="molecule type" value="Genomic_DNA"/>
</dbReference>
<protein>
    <submittedName>
        <fullName evidence="2">DUF1858 domain-containing protein</fullName>
    </submittedName>
</protein>
<dbReference type="PANTHER" id="PTHR39341">
    <property type="entry name" value="BSL7085 PROTEIN"/>
    <property type="match status" value="1"/>
</dbReference>
<proteinExistence type="predicted"/>
<dbReference type="SUPFAM" id="SSF140683">
    <property type="entry name" value="SP0561-like"/>
    <property type="match status" value="1"/>
</dbReference>
<sequence length="67" mass="7017">MKITKDMLIGDIIHQGNSQAIAEVLFGMGMHCLGCAIAHGETIEDAAAVHGVDVDDLVDKLNEAAAK</sequence>
<dbReference type="InterPro" id="IPR015077">
    <property type="entry name" value="DUF1858"/>
</dbReference>
<dbReference type="PANTHER" id="PTHR39341:SF1">
    <property type="entry name" value="DUF1858 DOMAIN-CONTAINING PROTEIN"/>
    <property type="match status" value="1"/>
</dbReference>
<dbReference type="Proteomes" id="UP000824145">
    <property type="component" value="Unassembled WGS sequence"/>
</dbReference>
<reference evidence="2" key="2">
    <citation type="journal article" date="2021" name="PeerJ">
        <title>Extensive microbial diversity within the chicken gut microbiome revealed by metagenomics and culture.</title>
        <authorList>
            <person name="Gilroy R."/>
            <person name="Ravi A."/>
            <person name="Getino M."/>
            <person name="Pursley I."/>
            <person name="Horton D.L."/>
            <person name="Alikhan N.F."/>
            <person name="Baker D."/>
            <person name="Gharbi K."/>
            <person name="Hall N."/>
            <person name="Watson M."/>
            <person name="Adriaenssens E.M."/>
            <person name="Foster-Nyarko E."/>
            <person name="Jarju S."/>
            <person name="Secka A."/>
            <person name="Antonio M."/>
            <person name="Oren A."/>
            <person name="Chaudhuri R.R."/>
            <person name="La Ragione R."/>
            <person name="Hildebrand F."/>
            <person name="Pallen M.J."/>
        </authorList>
    </citation>
    <scope>NUCLEOTIDE SEQUENCE</scope>
    <source>
        <strain evidence="2">9366</strain>
    </source>
</reference>
<comment type="caution">
    <text evidence="2">The sequence shown here is derived from an EMBL/GenBank/DDBJ whole genome shotgun (WGS) entry which is preliminary data.</text>
</comment>
<evidence type="ECO:0000313" key="2">
    <source>
        <dbReference type="EMBL" id="HIU62769.1"/>
    </source>
</evidence>
<dbReference type="InterPro" id="IPR038062">
    <property type="entry name" value="ScdA-like_N_sf"/>
</dbReference>
<dbReference type="InterPro" id="IPR023883">
    <property type="entry name" value="CHP03980_redox-disulphide"/>
</dbReference>
<evidence type="ECO:0000313" key="3">
    <source>
        <dbReference type="Proteomes" id="UP000824145"/>
    </source>
</evidence>
<gene>
    <name evidence="2" type="ORF">IAB07_03255</name>
</gene>
<dbReference type="AlphaFoldDB" id="A0A9D1MM52"/>
<dbReference type="Pfam" id="PF08984">
    <property type="entry name" value="DUF1858"/>
    <property type="match status" value="1"/>
</dbReference>